<protein>
    <submittedName>
        <fullName evidence="1">Uncharacterized protein</fullName>
    </submittedName>
</protein>
<sequence length="74" mass="8586">KFQHQQLIFIYGTYKQHPPNPLLFKSSLPRLAYAHRVDRGWPPPELHPVLAGFLAHDAWDAQGGDEVEERDLRL</sequence>
<gene>
    <name evidence="1" type="ORF">L249_5288</name>
</gene>
<name>A0A367L929_9HYPO</name>
<comment type="caution">
    <text evidence="1">The sequence shown here is derived from an EMBL/GenBank/DDBJ whole genome shotgun (WGS) entry which is preliminary data.</text>
</comment>
<evidence type="ECO:0000313" key="1">
    <source>
        <dbReference type="EMBL" id="RCI10914.1"/>
    </source>
</evidence>
<organism evidence="1 2">
    <name type="scientific">Ophiocordyceps polyrhachis-furcata BCC 54312</name>
    <dbReference type="NCBI Taxonomy" id="1330021"/>
    <lineage>
        <taxon>Eukaryota</taxon>
        <taxon>Fungi</taxon>
        <taxon>Dikarya</taxon>
        <taxon>Ascomycota</taxon>
        <taxon>Pezizomycotina</taxon>
        <taxon>Sordariomycetes</taxon>
        <taxon>Hypocreomycetidae</taxon>
        <taxon>Hypocreales</taxon>
        <taxon>Ophiocordycipitaceae</taxon>
        <taxon>Ophiocordyceps</taxon>
    </lineage>
</organism>
<reference evidence="1 2" key="1">
    <citation type="journal article" date="2015" name="BMC Genomics">
        <title>Insights from the genome of Ophiocordyceps polyrhachis-furcata to pathogenicity and host specificity in insect fungi.</title>
        <authorList>
            <person name="Wichadakul D."/>
            <person name="Kobmoo N."/>
            <person name="Ingsriswang S."/>
            <person name="Tangphatsornruang S."/>
            <person name="Chantasingh D."/>
            <person name="Luangsa-ard J.J."/>
            <person name="Eurwilaichitr L."/>
        </authorList>
    </citation>
    <scope>NUCLEOTIDE SEQUENCE [LARGE SCALE GENOMIC DNA]</scope>
    <source>
        <strain evidence="1 2">BCC 54312</strain>
    </source>
</reference>
<proteinExistence type="predicted"/>
<dbReference type="EMBL" id="LKCN02000011">
    <property type="protein sequence ID" value="RCI10914.1"/>
    <property type="molecule type" value="Genomic_DNA"/>
</dbReference>
<evidence type="ECO:0000313" key="2">
    <source>
        <dbReference type="Proteomes" id="UP000253664"/>
    </source>
</evidence>
<accession>A0A367L929</accession>
<feature type="non-terminal residue" evidence="1">
    <location>
        <position position="1"/>
    </location>
</feature>
<dbReference type="AlphaFoldDB" id="A0A367L929"/>
<dbReference type="Proteomes" id="UP000253664">
    <property type="component" value="Unassembled WGS sequence"/>
</dbReference>
<feature type="non-terminal residue" evidence="1">
    <location>
        <position position="74"/>
    </location>
</feature>
<keyword evidence="2" id="KW-1185">Reference proteome</keyword>